<reference evidence="3" key="1">
    <citation type="submission" date="2021-01" db="EMBL/GenBank/DDBJ databases">
        <authorList>
            <person name="Corre E."/>
            <person name="Pelletier E."/>
            <person name="Niang G."/>
            <person name="Scheremetjew M."/>
            <person name="Finn R."/>
            <person name="Kale V."/>
            <person name="Holt S."/>
            <person name="Cochrane G."/>
            <person name="Meng A."/>
            <person name="Brown T."/>
            <person name="Cohen L."/>
        </authorList>
    </citation>
    <scope>NUCLEOTIDE SEQUENCE</scope>
    <source>
        <strain evidence="3">NY070348D</strain>
    </source>
</reference>
<feature type="signal peptide" evidence="1">
    <location>
        <begin position="1"/>
        <end position="16"/>
    </location>
</feature>
<evidence type="ECO:0000313" key="3">
    <source>
        <dbReference type="EMBL" id="CAD9676190.1"/>
    </source>
</evidence>
<evidence type="ECO:0000256" key="1">
    <source>
        <dbReference type="SAM" id="SignalP"/>
    </source>
</evidence>
<protein>
    <submittedName>
        <fullName evidence="3">Uncharacterized protein</fullName>
    </submittedName>
</protein>
<dbReference type="AlphaFoldDB" id="A0A7S2RNF3"/>
<gene>
    <name evidence="2" type="ORF">QSP1433_LOCUS5352</name>
    <name evidence="3" type="ORF">QSP1433_LOCUS5353</name>
</gene>
<dbReference type="EMBL" id="HBHK01008599">
    <property type="protein sequence ID" value="CAD9676190.1"/>
    <property type="molecule type" value="Transcribed_RNA"/>
</dbReference>
<dbReference type="EMBL" id="HBHK01008598">
    <property type="protein sequence ID" value="CAD9676188.1"/>
    <property type="molecule type" value="Transcribed_RNA"/>
</dbReference>
<organism evidence="3">
    <name type="scientific">Mucochytrium quahogii</name>
    <dbReference type="NCBI Taxonomy" id="96639"/>
    <lineage>
        <taxon>Eukaryota</taxon>
        <taxon>Sar</taxon>
        <taxon>Stramenopiles</taxon>
        <taxon>Bigyra</taxon>
        <taxon>Labyrinthulomycetes</taxon>
        <taxon>Thraustochytrida</taxon>
        <taxon>Thraustochytriidae</taxon>
        <taxon>Mucochytrium</taxon>
    </lineage>
</organism>
<proteinExistence type="predicted"/>
<feature type="chain" id="PRO_5036212007" evidence="1">
    <location>
        <begin position="17"/>
        <end position="514"/>
    </location>
</feature>
<keyword evidence="1" id="KW-0732">Signal</keyword>
<name>A0A7S2RNF3_9STRA</name>
<evidence type="ECO:0000313" key="2">
    <source>
        <dbReference type="EMBL" id="CAD9676188.1"/>
    </source>
</evidence>
<sequence length="514" mass="58301">MRLVPRLLFCVGVSFAARNGQTLRASLESGLTENHIEATLPDGYEIHQVCIGDTPAERLGCHILIHEEIFRAQRRNTDLAAEINMLNPPTKHPFPRESIARMIRDRCFTLSMNPMYTADLAKVSTFSDYSQFTKRSFQGSIELSKKLNLGFAYRNQHTQFSEVQSRTKSISAWKQYKMGSLFNNCMKDYCDEDGLRCTKAYLAPSFLDAWYKALANPTDTSHAINLDRDFGFYFPTAWYLGGGFHLESTLVVTSSTKQEVDVVEAAFDATCSDKSFLKHVSAMGDMSITLQAKFNQEMQIRKSNLSSSLHVSHSQHAVRGCDPNFAEGSQMLEDCLETFRQMTHIPSVIGFQQLMSIRDILDCDVEQGKMYEKVLLQHYRPCVRISKSKSVVLHNKNRNLSVVINAWDWLESALEDESLGEVGQNRACKTVDSYPDKLKIFGICEVTSLYAPPHVNIDARKMTWGWAEACYENANTRRLIKGGDYGKWEAVDHYCGFIISLAEGADLYCYDRIN</sequence>
<accession>A0A7S2RNF3</accession>